<keyword evidence="2" id="KW-1185">Reference proteome</keyword>
<reference evidence="1 2" key="1">
    <citation type="journal article" date="2018" name="Mol. Plant">
        <title>The genome of Artemisia annua provides insight into the evolution of Asteraceae family and artemisinin biosynthesis.</title>
        <authorList>
            <person name="Shen Q."/>
            <person name="Zhang L."/>
            <person name="Liao Z."/>
            <person name="Wang S."/>
            <person name="Yan T."/>
            <person name="Shi P."/>
            <person name="Liu M."/>
            <person name="Fu X."/>
            <person name="Pan Q."/>
            <person name="Wang Y."/>
            <person name="Lv Z."/>
            <person name="Lu X."/>
            <person name="Zhang F."/>
            <person name="Jiang W."/>
            <person name="Ma Y."/>
            <person name="Chen M."/>
            <person name="Hao X."/>
            <person name="Li L."/>
            <person name="Tang Y."/>
            <person name="Lv G."/>
            <person name="Zhou Y."/>
            <person name="Sun X."/>
            <person name="Brodelius P.E."/>
            <person name="Rose J.K.C."/>
            <person name="Tang K."/>
        </authorList>
    </citation>
    <scope>NUCLEOTIDE SEQUENCE [LARGE SCALE GENOMIC DNA]</scope>
    <source>
        <strain evidence="2">cv. Huhao1</strain>
        <tissue evidence="1">Leaf</tissue>
    </source>
</reference>
<keyword evidence="1" id="KW-0695">RNA-directed DNA polymerase</keyword>
<organism evidence="1 2">
    <name type="scientific">Artemisia annua</name>
    <name type="common">Sweet wormwood</name>
    <dbReference type="NCBI Taxonomy" id="35608"/>
    <lineage>
        <taxon>Eukaryota</taxon>
        <taxon>Viridiplantae</taxon>
        <taxon>Streptophyta</taxon>
        <taxon>Embryophyta</taxon>
        <taxon>Tracheophyta</taxon>
        <taxon>Spermatophyta</taxon>
        <taxon>Magnoliopsida</taxon>
        <taxon>eudicotyledons</taxon>
        <taxon>Gunneridae</taxon>
        <taxon>Pentapetalae</taxon>
        <taxon>asterids</taxon>
        <taxon>campanulids</taxon>
        <taxon>Asterales</taxon>
        <taxon>Asteraceae</taxon>
        <taxon>Asteroideae</taxon>
        <taxon>Anthemideae</taxon>
        <taxon>Artemisiinae</taxon>
        <taxon>Artemisia</taxon>
    </lineage>
</organism>
<sequence length="106" mass="12308">MSIEAKLKALKANLKSWSKNLRQKTVQDSALLTKQLEELDLKAEIGVLPESDFNLRCNLSKRLLELETKNIQDLQQKSRCRWALNGDENTAFFMGARNFTRKKCYM</sequence>
<dbReference type="GO" id="GO:0003964">
    <property type="term" value="F:RNA-directed DNA polymerase activity"/>
    <property type="evidence" value="ECO:0007669"/>
    <property type="project" value="UniProtKB-KW"/>
</dbReference>
<comment type="caution">
    <text evidence="1">The sequence shown here is derived from an EMBL/GenBank/DDBJ whole genome shotgun (WGS) entry which is preliminary data.</text>
</comment>
<evidence type="ECO:0000313" key="2">
    <source>
        <dbReference type="Proteomes" id="UP000245207"/>
    </source>
</evidence>
<dbReference type="OrthoDB" id="1298693at2759"/>
<name>A0A2U1KXS8_ARTAN</name>
<keyword evidence="1" id="KW-0808">Transferase</keyword>
<gene>
    <name evidence="1" type="ORF">CTI12_AA552720</name>
</gene>
<evidence type="ECO:0000313" key="1">
    <source>
        <dbReference type="EMBL" id="PWA41568.1"/>
    </source>
</evidence>
<proteinExistence type="predicted"/>
<dbReference type="Proteomes" id="UP000245207">
    <property type="component" value="Unassembled WGS sequence"/>
</dbReference>
<accession>A0A2U1KXS8</accession>
<dbReference type="EMBL" id="PKPP01012989">
    <property type="protein sequence ID" value="PWA41568.1"/>
    <property type="molecule type" value="Genomic_DNA"/>
</dbReference>
<protein>
    <submittedName>
        <fullName evidence="1">RNA-directed DNA polymerase, eukaryota, Reverse transcriptase zinc-binding domain protein</fullName>
    </submittedName>
</protein>
<dbReference type="AlphaFoldDB" id="A0A2U1KXS8"/>
<keyword evidence="1" id="KW-0548">Nucleotidyltransferase</keyword>